<protein>
    <submittedName>
        <fullName evidence="2">Uncharacterized protein</fullName>
    </submittedName>
</protein>
<feature type="compositionally biased region" description="Polar residues" evidence="1">
    <location>
        <begin position="58"/>
        <end position="77"/>
    </location>
</feature>
<accession>A0A0L7QS34</accession>
<sequence length="112" mass="12586">MFVIELSESSRPCNKLLKVIALLRSKFSDRIISRNSAVNLPPRFCYLMLLHFFSESQSSSGRATTTNKENQGATSSHHAIEIEQFTSPNHIGWSFEPCLDGPKRANTTKLES</sequence>
<dbReference type="EMBL" id="KQ414760">
    <property type="protein sequence ID" value="KOC61442.1"/>
    <property type="molecule type" value="Genomic_DNA"/>
</dbReference>
<evidence type="ECO:0000313" key="3">
    <source>
        <dbReference type="Proteomes" id="UP000053825"/>
    </source>
</evidence>
<proteinExistence type="predicted"/>
<keyword evidence="3" id="KW-1185">Reference proteome</keyword>
<feature type="region of interest" description="Disordered" evidence="1">
    <location>
        <begin position="93"/>
        <end position="112"/>
    </location>
</feature>
<feature type="region of interest" description="Disordered" evidence="1">
    <location>
        <begin position="58"/>
        <end position="79"/>
    </location>
</feature>
<reference evidence="2 3" key="1">
    <citation type="submission" date="2015-07" db="EMBL/GenBank/DDBJ databases">
        <title>The genome of Habropoda laboriosa.</title>
        <authorList>
            <person name="Pan H."/>
            <person name="Kapheim K."/>
        </authorList>
    </citation>
    <scope>NUCLEOTIDE SEQUENCE [LARGE SCALE GENOMIC DNA]</scope>
    <source>
        <strain evidence="2">0110345459</strain>
    </source>
</reference>
<gene>
    <name evidence="2" type="ORF">WH47_06299</name>
</gene>
<dbReference type="AlphaFoldDB" id="A0A0L7QS34"/>
<evidence type="ECO:0000313" key="2">
    <source>
        <dbReference type="EMBL" id="KOC61442.1"/>
    </source>
</evidence>
<organism evidence="2 3">
    <name type="scientific">Habropoda laboriosa</name>
    <dbReference type="NCBI Taxonomy" id="597456"/>
    <lineage>
        <taxon>Eukaryota</taxon>
        <taxon>Metazoa</taxon>
        <taxon>Ecdysozoa</taxon>
        <taxon>Arthropoda</taxon>
        <taxon>Hexapoda</taxon>
        <taxon>Insecta</taxon>
        <taxon>Pterygota</taxon>
        <taxon>Neoptera</taxon>
        <taxon>Endopterygota</taxon>
        <taxon>Hymenoptera</taxon>
        <taxon>Apocrita</taxon>
        <taxon>Aculeata</taxon>
        <taxon>Apoidea</taxon>
        <taxon>Anthophila</taxon>
        <taxon>Apidae</taxon>
        <taxon>Habropoda</taxon>
    </lineage>
</organism>
<evidence type="ECO:0000256" key="1">
    <source>
        <dbReference type="SAM" id="MobiDB-lite"/>
    </source>
</evidence>
<name>A0A0L7QS34_9HYME</name>
<dbReference type="Proteomes" id="UP000053825">
    <property type="component" value="Unassembled WGS sequence"/>
</dbReference>